<dbReference type="InterPro" id="IPR011646">
    <property type="entry name" value="KAP_P-loop"/>
</dbReference>
<proteinExistence type="predicted"/>
<dbReference type="PANTHER" id="PTHR22674">
    <property type="entry name" value="NTPASE, KAP FAMILY P-LOOP DOMAIN-CONTAINING 1"/>
    <property type="match status" value="1"/>
</dbReference>
<dbReference type="Proteomes" id="UP001589646">
    <property type="component" value="Unassembled WGS sequence"/>
</dbReference>
<dbReference type="EMBL" id="JBHMCE010000009">
    <property type="protein sequence ID" value="MFB9530958.1"/>
    <property type="molecule type" value="Genomic_DNA"/>
</dbReference>
<sequence length="912" mass="98905">MAPVRLAPRIKARRALVFLDGEPSRRLAHALRLCGFDVRTGEADAPAPALTLFLTSAEPGELLLVRWPSGATWTPTAFTALITEFARRLGDSAAAALLLVVDFGWVLHSGPDEPDEAVLNVPGDPPVAAAALTASLTGGAARPGSAPSLTSLLAEGLLSRRESVTVADLYGLAKASYEELGSGLRAIMFRHGDIEDVAVSAGRTAGEAALAETAARLRASGEREVPESAAEIVSRVHDLHLGEPAKRLLRLTGLLGEDERLSEEHAELLDARAGLEELRAWGLAPDPHRAVREFGRSLLSPDEAERLAWRLRRLRAGRAAVQPRARLTPDRWTLDDRLGHGVYAEAMAAFIRHPDTQPPLTIGIKGPWGVGKTSLMRMVQELLDPGAAGERPIGLRLLRQGRRTRGVTNAEVMRRVRRPPSVSADEAVPYADADWRPTVWFNPWMYQNDEQVWAGLAHEIISQITHRLPRAERERFWLELNLSRIDRESVRRQAYHLALTRLVPVALGLTGTLVLSSASLAAESLLPELSGTAAAIASTGALASVVAGTLRISRFLGESAGGSFSGLVRPPDPLGLGSDQGYRGKTGFLHLVQADMRNVLGLVATPSRPLVVFVDDLDRCSSATVSQVIEAINLFLAGEFPNCVFVLAMEPDVVAAHVEHSYKGLSLPEGVGWRFLEKIVQLPLSVPRLDEGDRLPDYLRALLGLSSDGTPPQPPRWAPPPRPRPPREAAVDMVEAAIRELAPTPATLEESVRRAQLAIGARPEEVRRAADRVFGDLYSDENAFLAIEAALPGLDLRNPREVKRYLNVFRFYSFITYRRQLAGAPRTSDAAVAKLAALTVRWPHLLSTLTSEAHRGATVLERLERAALRCDGDAWLRALTEAELAGSGASEKALRQLLATRPAIASLAEDLL</sequence>
<evidence type="ECO:0000259" key="2">
    <source>
        <dbReference type="Pfam" id="PF07693"/>
    </source>
</evidence>
<evidence type="ECO:0000313" key="4">
    <source>
        <dbReference type="Proteomes" id="UP001589646"/>
    </source>
</evidence>
<dbReference type="SUPFAM" id="SSF52540">
    <property type="entry name" value="P-loop containing nucleoside triphosphate hydrolases"/>
    <property type="match status" value="1"/>
</dbReference>
<protein>
    <submittedName>
        <fullName evidence="3">P-loop NTPase fold protein</fullName>
    </submittedName>
</protein>
<keyword evidence="4" id="KW-1185">Reference proteome</keyword>
<evidence type="ECO:0000313" key="3">
    <source>
        <dbReference type="EMBL" id="MFB9530958.1"/>
    </source>
</evidence>
<dbReference type="InterPro" id="IPR027417">
    <property type="entry name" value="P-loop_NTPase"/>
</dbReference>
<feature type="compositionally biased region" description="Pro residues" evidence="1">
    <location>
        <begin position="711"/>
        <end position="723"/>
    </location>
</feature>
<name>A0ABV5Q649_9ACTN</name>
<gene>
    <name evidence="3" type="ORF">ACFFRN_30545</name>
</gene>
<feature type="domain" description="KAP NTPase" evidence="2">
    <location>
        <begin position="342"/>
        <end position="810"/>
    </location>
</feature>
<dbReference type="PANTHER" id="PTHR22674:SF6">
    <property type="entry name" value="NTPASE KAP FAMILY P-LOOP DOMAIN-CONTAINING PROTEIN 1"/>
    <property type="match status" value="1"/>
</dbReference>
<dbReference type="RefSeq" id="WP_346120570.1">
    <property type="nucleotide sequence ID" value="NZ_BAAAXC010000012.1"/>
</dbReference>
<dbReference type="Gene3D" id="3.40.50.300">
    <property type="entry name" value="P-loop containing nucleotide triphosphate hydrolases"/>
    <property type="match status" value="1"/>
</dbReference>
<evidence type="ECO:0000256" key="1">
    <source>
        <dbReference type="SAM" id="MobiDB-lite"/>
    </source>
</evidence>
<feature type="region of interest" description="Disordered" evidence="1">
    <location>
        <begin position="705"/>
        <end position="726"/>
    </location>
</feature>
<reference evidence="3 4" key="1">
    <citation type="submission" date="2024-09" db="EMBL/GenBank/DDBJ databases">
        <authorList>
            <person name="Sun Q."/>
            <person name="Mori K."/>
        </authorList>
    </citation>
    <scope>NUCLEOTIDE SEQUENCE [LARGE SCALE GENOMIC DNA]</scope>
    <source>
        <strain evidence="3 4">JCM 3323</strain>
    </source>
</reference>
<comment type="caution">
    <text evidence="3">The sequence shown here is derived from an EMBL/GenBank/DDBJ whole genome shotgun (WGS) entry which is preliminary data.</text>
</comment>
<organism evidence="3 4">
    <name type="scientific">Nonomuraea roseola</name>
    <dbReference type="NCBI Taxonomy" id="46179"/>
    <lineage>
        <taxon>Bacteria</taxon>
        <taxon>Bacillati</taxon>
        <taxon>Actinomycetota</taxon>
        <taxon>Actinomycetes</taxon>
        <taxon>Streptosporangiales</taxon>
        <taxon>Streptosporangiaceae</taxon>
        <taxon>Nonomuraea</taxon>
    </lineage>
</organism>
<dbReference type="Pfam" id="PF07693">
    <property type="entry name" value="KAP_NTPase"/>
    <property type="match status" value="1"/>
</dbReference>
<accession>A0ABV5Q649</accession>
<dbReference type="InterPro" id="IPR052754">
    <property type="entry name" value="NTPase_KAP_P-loop"/>
</dbReference>